<dbReference type="Proteomes" id="UP000735302">
    <property type="component" value="Unassembled WGS sequence"/>
</dbReference>
<dbReference type="EMBL" id="BLXT01004061">
    <property type="protein sequence ID" value="GFO09359.1"/>
    <property type="molecule type" value="Genomic_DNA"/>
</dbReference>
<reference evidence="1 2" key="1">
    <citation type="journal article" date="2021" name="Elife">
        <title>Chloroplast acquisition without the gene transfer in kleptoplastic sea slugs, Plakobranchus ocellatus.</title>
        <authorList>
            <person name="Maeda T."/>
            <person name="Takahashi S."/>
            <person name="Yoshida T."/>
            <person name="Shimamura S."/>
            <person name="Takaki Y."/>
            <person name="Nagai Y."/>
            <person name="Toyoda A."/>
            <person name="Suzuki Y."/>
            <person name="Arimoto A."/>
            <person name="Ishii H."/>
            <person name="Satoh N."/>
            <person name="Nishiyama T."/>
            <person name="Hasebe M."/>
            <person name="Maruyama T."/>
            <person name="Minagawa J."/>
            <person name="Obokata J."/>
            <person name="Shigenobu S."/>
        </authorList>
    </citation>
    <scope>NUCLEOTIDE SEQUENCE [LARGE SCALE GENOMIC DNA]</scope>
</reference>
<evidence type="ECO:0000313" key="2">
    <source>
        <dbReference type="Proteomes" id="UP000735302"/>
    </source>
</evidence>
<gene>
    <name evidence="1" type="ORF">PoB_003586400</name>
</gene>
<protein>
    <submittedName>
        <fullName evidence="1">Uncharacterized protein</fullName>
    </submittedName>
</protein>
<evidence type="ECO:0000313" key="1">
    <source>
        <dbReference type="EMBL" id="GFO09359.1"/>
    </source>
</evidence>
<comment type="caution">
    <text evidence="1">The sequence shown here is derived from an EMBL/GenBank/DDBJ whole genome shotgun (WGS) entry which is preliminary data.</text>
</comment>
<organism evidence="1 2">
    <name type="scientific">Plakobranchus ocellatus</name>
    <dbReference type="NCBI Taxonomy" id="259542"/>
    <lineage>
        <taxon>Eukaryota</taxon>
        <taxon>Metazoa</taxon>
        <taxon>Spiralia</taxon>
        <taxon>Lophotrochozoa</taxon>
        <taxon>Mollusca</taxon>
        <taxon>Gastropoda</taxon>
        <taxon>Heterobranchia</taxon>
        <taxon>Euthyneura</taxon>
        <taxon>Panpulmonata</taxon>
        <taxon>Sacoglossa</taxon>
        <taxon>Placobranchoidea</taxon>
        <taxon>Plakobranchidae</taxon>
        <taxon>Plakobranchus</taxon>
    </lineage>
</organism>
<sequence length="93" mass="9821">MLFDMTRPINGIGLVSIGLEETTSTLKTSVNKVPCNTETCPAMQGGRDVEGSAGIAKRTSGIVGLAWTIRSRDISNMMFYQSGVGSVQAPAQL</sequence>
<dbReference type="AlphaFoldDB" id="A0AAV4ATA7"/>
<name>A0AAV4ATA7_9GAST</name>
<keyword evidence="2" id="KW-1185">Reference proteome</keyword>
<proteinExistence type="predicted"/>
<accession>A0AAV4ATA7</accession>